<reference evidence="1" key="2">
    <citation type="submission" date="2020-09" db="EMBL/GenBank/DDBJ databases">
        <authorList>
            <person name="Sun Q."/>
            <person name="Zhou Y."/>
        </authorList>
    </citation>
    <scope>NUCLEOTIDE SEQUENCE</scope>
    <source>
        <strain evidence="1">CGMCC 1.15448</strain>
    </source>
</reference>
<name>A0A8J2UHF3_9BACT</name>
<organism evidence="1 2">
    <name type="scientific">Puia dinghuensis</name>
    <dbReference type="NCBI Taxonomy" id="1792502"/>
    <lineage>
        <taxon>Bacteria</taxon>
        <taxon>Pseudomonadati</taxon>
        <taxon>Bacteroidota</taxon>
        <taxon>Chitinophagia</taxon>
        <taxon>Chitinophagales</taxon>
        <taxon>Chitinophagaceae</taxon>
        <taxon>Puia</taxon>
    </lineage>
</organism>
<keyword evidence="2" id="KW-1185">Reference proteome</keyword>
<gene>
    <name evidence="1" type="ORF">GCM10011511_44790</name>
</gene>
<dbReference type="Proteomes" id="UP000607559">
    <property type="component" value="Unassembled WGS sequence"/>
</dbReference>
<evidence type="ECO:0000313" key="1">
    <source>
        <dbReference type="EMBL" id="GGB15981.1"/>
    </source>
</evidence>
<proteinExistence type="predicted"/>
<evidence type="ECO:0000313" key="2">
    <source>
        <dbReference type="Proteomes" id="UP000607559"/>
    </source>
</evidence>
<dbReference type="EMBL" id="BMJC01000005">
    <property type="protein sequence ID" value="GGB15981.1"/>
    <property type="molecule type" value="Genomic_DNA"/>
</dbReference>
<accession>A0A8J2UHF3</accession>
<dbReference type="RefSeq" id="WP_188936027.1">
    <property type="nucleotide sequence ID" value="NZ_BMJC01000005.1"/>
</dbReference>
<protein>
    <submittedName>
        <fullName evidence="1">Uncharacterized protein</fullName>
    </submittedName>
</protein>
<dbReference type="AlphaFoldDB" id="A0A8J2UHF3"/>
<comment type="caution">
    <text evidence="1">The sequence shown here is derived from an EMBL/GenBank/DDBJ whole genome shotgun (WGS) entry which is preliminary data.</text>
</comment>
<sequence>MEKPIYKHVRSEFSEPQFTGEFKGQGAPFLTFIRAVNQEGIPAIVQLTLNYEVQGVGNSFHFNCSSIALFEVYQSENLRLNEVYEMHTIIVNGLEAYLKEKIGRNGALPVVVPKPTIEQLQDELHAFIFRYHFGPQATNQLN</sequence>
<reference evidence="1" key="1">
    <citation type="journal article" date="2014" name="Int. J. Syst. Evol. Microbiol.">
        <title>Complete genome sequence of Corynebacterium casei LMG S-19264T (=DSM 44701T), isolated from a smear-ripened cheese.</title>
        <authorList>
            <consortium name="US DOE Joint Genome Institute (JGI-PGF)"/>
            <person name="Walter F."/>
            <person name="Albersmeier A."/>
            <person name="Kalinowski J."/>
            <person name="Ruckert C."/>
        </authorList>
    </citation>
    <scope>NUCLEOTIDE SEQUENCE</scope>
    <source>
        <strain evidence="1">CGMCC 1.15448</strain>
    </source>
</reference>